<evidence type="ECO:0000313" key="4">
    <source>
        <dbReference type="Proteomes" id="UP001361570"/>
    </source>
</evidence>
<dbReference type="SUPFAM" id="SSF49482">
    <property type="entry name" value="Aromatic compound dioxygenase"/>
    <property type="match status" value="1"/>
</dbReference>
<keyword evidence="3" id="KW-0560">Oxidoreductase</keyword>
<dbReference type="Pfam" id="PF00775">
    <property type="entry name" value="Dioxygenase_C"/>
    <property type="match status" value="1"/>
</dbReference>
<dbReference type="CDD" id="cd03457">
    <property type="entry name" value="intradiol_dioxygenase_like"/>
    <property type="match status" value="1"/>
</dbReference>
<dbReference type="Proteomes" id="UP001361570">
    <property type="component" value="Unassembled WGS sequence"/>
</dbReference>
<dbReference type="PANTHER" id="PTHR34315">
    <property type="match status" value="1"/>
</dbReference>
<dbReference type="InterPro" id="IPR006311">
    <property type="entry name" value="TAT_signal"/>
</dbReference>
<comment type="caution">
    <text evidence="3">The sequence shown here is derived from an EMBL/GenBank/DDBJ whole genome shotgun (WGS) entry which is preliminary data.</text>
</comment>
<dbReference type="InterPro" id="IPR015889">
    <property type="entry name" value="Intradiol_dOase_core"/>
</dbReference>
<evidence type="ECO:0000256" key="1">
    <source>
        <dbReference type="SAM" id="MobiDB-lite"/>
    </source>
</evidence>
<dbReference type="InterPro" id="IPR000627">
    <property type="entry name" value="Intradiol_dOase_C"/>
</dbReference>
<feature type="domain" description="Intradiol ring-cleavage dioxygenases" evidence="2">
    <location>
        <begin position="116"/>
        <end position="192"/>
    </location>
</feature>
<dbReference type="RefSeq" id="WP_336404383.1">
    <property type="nucleotide sequence ID" value="NZ_JBAPLU010000009.1"/>
</dbReference>
<dbReference type="EMBL" id="JBAPLU010000009">
    <property type="protein sequence ID" value="MEI4272247.1"/>
    <property type="molecule type" value="Genomic_DNA"/>
</dbReference>
<gene>
    <name evidence="3" type="ORF">TEK04_10980</name>
</gene>
<name>A0ABU8DTT4_9ACTN</name>
<keyword evidence="4" id="KW-1185">Reference proteome</keyword>
<sequence length="314" mass="31417">MTTSYEGRPLPRPEEEVVDQGLRFDLDTLLSRRRVLGFLGLGAVGVGLAACGGSSSSTTSAAAAAGSTASSTATSAGEIPEETAGPYPGDGSNGVDVLNESGIVRSDIRSSFGSASGTAEGVPMTLTLTVQDLANGVPFEGAAVYVWHCDRAGGYSLYSEGITGENYLRGVQVADSDGAVTFTSIFPACYSGRWPHVHFEVYPDVDSITDSANAIATSQVALLQDVCETVYATSGYEQSVRNLSQISLATDNVFSDGADLQTPTITGDVSSGYTVAMGVGVDTTTAAGGGGSAGGGPGGGSGGGPGGGGQPPGR</sequence>
<keyword evidence="3" id="KW-0223">Dioxygenase</keyword>
<dbReference type="GO" id="GO:0051213">
    <property type="term" value="F:dioxygenase activity"/>
    <property type="evidence" value="ECO:0007669"/>
    <property type="project" value="UniProtKB-KW"/>
</dbReference>
<feature type="region of interest" description="Disordered" evidence="1">
    <location>
        <begin position="69"/>
        <end position="96"/>
    </location>
</feature>
<accession>A0ABU8DTT4</accession>
<reference evidence="3 4" key="1">
    <citation type="submission" date="2024-03" db="EMBL/GenBank/DDBJ databases">
        <title>Draft genome sequence of Klenkia sp. LSe6-5.</title>
        <authorList>
            <person name="Duangmal K."/>
            <person name="Chantavorakit T."/>
        </authorList>
    </citation>
    <scope>NUCLEOTIDE SEQUENCE [LARGE SCALE GENOMIC DNA]</scope>
    <source>
        <strain evidence="3 4">LSe6-5</strain>
    </source>
</reference>
<protein>
    <submittedName>
        <fullName evidence="3">Intradiol ring-cleavage dioxygenase</fullName>
    </submittedName>
</protein>
<dbReference type="Gene3D" id="2.60.130.10">
    <property type="entry name" value="Aromatic compound dioxygenase"/>
    <property type="match status" value="1"/>
</dbReference>
<dbReference type="PROSITE" id="PS51318">
    <property type="entry name" value="TAT"/>
    <property type="match status" value="1"/>
</dbReference>
<feature type="region of interest" description="Disordered" evidence="1">
    <location>
        <begin position="287"/>
        <end position="314"/>
    </location>
</feature>
<evidence type="ECO:0000313" key="3">
    <source>
        <dbReference type="EMBL" id="MEI4272247.1"/>
    </source>
</evidence>
<proteinExistence type="predicted"/>
<evidence type="ECO:0000259" key="2">
    <source>
        <dbReference type="Pfam" id="PF00775"/>
    </source>
</evidence>
<organism evidence="3 4">
    <name type="scientific">Klenkia sesuvii</name>
    <dbReference type="NCBI Taxonomy" id="3103137"/>
    <lineage>
        <taxon>Bacteria</taxon>
        <taxon>Bacillati</taxon>
        <taxon>Actinomycetota</taxon>
        <taxon>Actinomycetes</taxon>
        <taxon>Geodermatophilales</taxon>
        <taxon>Geodermatophilaceae</taxon>
        <taxon>Klenkia</taxon>
    </lineage>
</organism>
<dbReference type="PANTHER" id="PTHR34315:SF1">
    <property type="entry name" value="INTRADIOL RING-CLEAVAGE DIOXYGENASES DOMAIN-CONTAINING PROTEIN-RELATED"/>
    <property type="match status" value="1"/>
</dbReference>